<keyword evidence="1" id="KW-0802">TPR repeat</keyword>
<dbReference type="InterPro" id="IPR011990">
    <property type="entry name" value="TPR-like_helical_dom_sf"/>
</dbReference>
<organism evidence="2 3">
    <name type="scientific">Deferribacter desulfuricans (strain DSM 14783 / JCM 11476 / NBRC 101012 / SSM1)</name>
    <dbReference type="NCBI Taxonomy" id="639282"/>
    <lineage>
        <taxon>Bacteria</taxon>
        <taxon>Pseudomonadati</taxon>
        <taxon>Deferribacterota</taxon>
        <taxon>Deferribacteres</taxon>
        <taxon>Deferribacterales</taxon>
        <taxon>Deferribacteraceae</taxon>
        <taxon>Deferribacter</taxon>
    </lineage>
</organism>
<dbReference type="AlphaFoldDB" id="D3PBY5"/>
<keyword evidence="3" id="KW-1185">Reference proteome</keyword>
<dbReference type="KEGG" id="ddf:DEFDS_0627"/>
<dbReference type="OrthoDB" id="9783787at2"/>
<dbReference type="RefSeq" id="WP_013007356.1">
    <property type="nucleotide sequence ID" value="NC_013939.1"/>
</dbReference>
<dbReference type="HOGENOM" id="CLU_828248_0_0_0"/>
<dbReference type="PROSITE" id="PS50005">
    <property type="entry name" value="TPR"/>
    <property type="match status" value="1"/>
</dbReference>
<evidence type="ECO:0000256" key="1">
    <source>
        <dbReference type="PROSITE-ProRule" id="PRU00339"/>
    </source>
</evidence>
<name>D3PBY5_DEFDS</name>
<evidence type="ECO:0000313" key="3">
    <source>
        <dbReference type="Proteomes" id="UP000001520"/>
    </source>
</evidence>
<dbReference type="STRING" id="639282.DEFDS_0627"/>
<proteinExistence type="predicted"/>
<accession>D3PBY5</accession>
<reference evidence="2 3" key="1">
    <citation type="journal article" date="2010" name="DNA Res.">
        <title>Bacterial lifestyle in a deep-sea hydrothermal vent chimney revealed by the genome sequence of the thermophilic bacterium Deferribacter desulfuricans SSM1.</title>
        <authorList>
            <person name="Takaki Y."/>
            <person name="Shimamura S."/>
            <person name="Nakagawa S."/>
            <person name="Fukuhara Y."/>
            <person name="Horikawa H."/>
            <person name="Ankai A."/>
            <person name="Harada T."/>
            <person name="Hosoyama A."/>
            <person name="Oguchi A."/>
            <person name="Fukui S."/>
            <person name="Fujita N."/>
            <person name="Takami H."/>
            <person name="Takai K."/>
        </authorList>
    </citation>
    <scope>NUCLEOTIDE SEQUENCE [LARGE SCALE GENOMIC DNA]</scope>
    <source>
        <strain evidence="3">DSM 14783 / JCM 11476 / NBRC 101012 / SSM1</strain>
    </source>
</reference>
<sequence length="335" mass="39357">MNTKVKYFYTQKFNNLLQEENYQVAEKILKNHLKDEYLPHKEKSKVYELLGVLKFQTGNYSLAKKYYNLSLKYNIQNINSLLNLSNILIIENKFYDAINLLKKYIPFLKGRKEILKTLVSCYSFIGDITHSKIIFDKITTKDNVDEQTYVDYSYGYVLNKNFEEAKKILLTGLSKYPDSFILFDAYEEFTEIEVNMKNIKKEVLIPFLKNLNKLVFVKAATLLTENMCIRGYFNFEIEKGLDLIKIFHDNNLNIKDSVLLAAICEYFTTLSISDAEFTLNTIANFYNLNKSRLKKHVLNIETEFSETVETFLSELNLFYNIELDKISEELDGFDE</sequence>
<dbReference type="Gene3D" id="1.25.40.10">
    <property type="entry name" value="Tetratricopeptide repeat domain"/>
    <property type="match status" value="1"/>
</dbReference>
<evidence type="ECO:0000313" key="2">
    <source>
        <dbReference type="EMBL" id="BAI80108.1"/>
    </source>
</evidence>
<dbReference type="InterPro" id="IPR019734">
    <property type="entry name" value="TPR_rpt"/>
</dbReference>
<dbReference type="Proteomes" id="UP000001520">
    <property type="component" value="Chromosome"/>
</dbReference>
<dbReference type="SUPFAM" id="SSF48452">
    <property type="entry name" value="TPR-like"/>
    <property type="match status" value="1"/>
</dbReference>
<gene>
    <name evidence="2" type="ordered locus">DEFDS_0627</name>
</gene>
<feature type="repeat" description="TPR" evidence="1">
    <location>
        <begin position="44"/>
        <end position="77"/>
    </location>
</feature>
<dbReference type="eggNOG" id="COG0457">
    <property type="taxonomic scope" value="Bacteria"/>
</dbReference>
<protein>
    <submittedName>
        <fullName evidence="2">Uncharacterized protein</fullName>
    </submittedName>
</protein>
<dbReference type="EMBL" id="AP011529">
    <property type="protein sequence ID" value="BAI80108.1"/>
    <property type="molecule type" value="Genomic_DNA"/>
</dbReference>